<feature type="chain" id="PRO_5035255857" evidence="1">
    <location>
        <begin position="23"/>
        <end position="176"/>
    </location>
</feature>
<evidence type="ECO:0000313" key="2">
    <source>
        <dbReference type="EMBL" id="MBE9610065.1"/>
    </source>
</evidence>
<name>A0A8J7FLL0_9NEIS</name>
<keyword evidence="3" id="KW-1185">Reference proteome</keyword>
<evidence type="ECO:0000256" key="1">
    <source>
        <dbReference type="SAM" id="SignalP"/>
    </source>
</evidence>
<dbReference type="InterPro" id="IPR006597">
    <property type="entry name" value="Sel1-like"/>
</dbReference>
<dbReference type="Proteomes" id="UP000604481">
    <property type="component" value="Unassembled WGS sequence"/>
</dbReference>
<feature type="signal peptide" evidence="1">
    <location>
        <begin position="1"/>
        <end position="22"/>
    </location>
</feature>
<gene>
    <name evidence="2" type="ORF">INR99_12010</name>
</gene>
<reference evidence="2 3" key="1">
    <citation type="submission" date="2020-10" db="EMBL/GenBank/DDBJ databases">
        <title>The genome sequence of Chitinilyticum litopenaei 4Y14.</title>
        <authorList>
            <person name="Liu Y."/>
        </authorList>
    </citation>
    <scope>NUCLEOTIDE SEQUENCE [LARGE SCALE GENOMIC DNA]</scope>
    <source>
        <strain evidence="2 3">4Y14</strain>
    </source>
</reference>
<dbReference type="PANTHER" id="PTHR11102">
    <property type="entry name" value="SEL-1-LIKE PROTEIN"/>
    <property type="match status" value="1"/>
</dbReference>
<dbReference type="Pfam" id="PF08238">
    <property type="entry name" value="Sel1"/>
    <property type="match status" value="3"/>
</dbReference>
<dbReference type="SUPFAM" id="SSF81901">
    <property type="entry name" value="HCP-like"/>
    <property type="match status" value="1"/>
</dbReference>
<accession>A0A8J7FLL0</accession>
<dbReference type="RefSeq" id="WP_194116579.1">
    <property type="nucleotide sequence ID" value="NZ_JADFUA010000006.1"/>
</dbReference>
<proteinExistence type="predicted"/>
<dbReference type="InterPro" id="IPR050767">
    <property type="entry name" value="Sel1_AlgK"/>
</dbReference>
<dbReference type="EMBL" id="JADFUA010000006">
    <property type="protein sequence ID" value="MBE9610065.1"/>
    <property type="molecule type" value="Genomic_DNA"/>
</dbReference>
<dbReference type="SMART" id="SM00671">
    <property type="entry name" value="SEL1"/>
    <property type="match status" value="2"/>
</dbReference>
<protein>
    <submittedName>
        <fullName evidence="2">Sel1 repeat family protein</fullName>
    </submittedName>
</protein>
<dbReference type="PANTHER" id="PTHR11102:SF160">
    <property type="entry name" value="ERAD-ASSOCIATED E3 UBIQUITIN-PROTEIN LIGASE COMPONENT HRD3"/>
    <property type="match status" value="1"/>
</dbReference>
<dbReference type="Gene3D" id="1.25.40.10">
    <property type="entry name" value="Tetratricopeptide repeat domain"/>
    <property type="match status" value="1"/>
</dbReference>
<organism evidence="2 3">
    <name type="scientific">Chitinilyticum piscinae</name>
    <dbReference type="NCBI Taxonomy" id="2866724"/>
    <lineage>
        <taxon>Bacteria</taxon>
        <taxon>Pseudomonadati</taxon>
        <taxon>Pseudomonadota</taxon>
        <taxon>Betaproteobacteria</taxon>
        <taxon>Neisseriales</taxon>
        <taxon>Chitinibacteraceae</taxon>
        <taxon>Chitinilyticum</taxon>
    </lineage>
</organism>
<comment type="caution">
    <text evidence="2">The sequence shown here is derived from an EMBL/GenBank/DDBJ whole genome shotgun (WGS) entry which is preliminary data.</text>
</comment>
<dbReference type="AlphaFoldDB" id="A0A8J7FLL0"/>
<keyword evidence="1" id="KW-0732">Signal</keyword>
<evidence type="ECO:0000313" key="3">
    <source>
        <dbReference type="Proteomes" id="UP000604481"/>
    </source>
</evidence>
<sequence>MLRQLALLTAFPVLLLTSSAFAAPGDAELEKGMDASFKEGNSAKALKYFQASVAKGNALAMTYLGQMYEHGQAGKVDTTKALSLYLAAAEQQESEGYVLLGYFFHEGRPPVKKNWAISWALANSVPPREGYSTSLRDAVNWQASEAEQQAGKLLIERFRQEGVRAVLRSYLPAGVK</sequence>
<dbReference type="InterPro" id="IPR011990">
    <property type="entry name" value="TPR-like_helical_dom_sf"/>
</dbReference>